<dbReference type="FunFam" id="3.10.20.90:FF:000211">
    <property type="entry name" value="Polyubiquitin 9"/>
    <property type="match status" value="1"/>
</dbReference>
<dbReference type="EMBL" id="NDIQ01000022">
    <property type="protein sequence ID" value="PRT56628.1"/>
    <property type="molecule type" value="Genomic_DNA"/>
</dbReference>
<protein>
    <submittedName>
        <fullName evidence="2">NEDD8</fullName>
    </submittedName>
</protein>
<dbReference type="RefSeq" id="XP_024666573.1">
    <property type="nucleotide sequence ID" value="XM_024810805.1"/>
</dbReference>
<dbReference type="AlphaFoldDB" id="A0A2T0FNS1"/>
<dbReference type="PROSITE" id="PS50053">
    <property type="entry name" value="UBIQUITIN_2"/>
    <property type="match status" value="1"/>
</dbReference>
<organism evidence="2 3">
    <name type="scientific">Wickerhamiella sorbophila</name>
    <dbReference type="NCBI Taxonomy" id="45607"/>
    <lineage>
        <taxon>Eukaryota</taxon>
        <taxon>Fungi</taxon>
        <taxon>Dikarya</taxon>
        <taxon>Ascomycota</taxon>
        <taxon>Saccharomycotina</taxon>
        <taxon>Dipodascomycetes</taxon>
        <taxon>Dipodascales</taxon>
        <taxon>Trichomonascaceae</taxon>
        <taxon>Wickerhamiella</taxon>
    </lineage>
</organism>
<keyword evidence="3" id="KW-1185">Reference proteome</keyword>
<dbReference type="OrthoDB" id="428577at2759"/>
<dbReference type="PRINTS" id="PR00348">
    <property type="entry name" value="UBIQUITIN"/>
</dbReference>
<dbReference type="InterPro" id="IPR000626">
    <property type="entry name" value="Ubiquitin-like_dom"/>
</dbReference>
<sequence length="122" mass="13790">MVLLQAVQQKKRVFYRIVDLFITGRSWSGPHQVSTGLLTSLLVVTMKISVKTLVGKELALDVEPSEKVHVIKERIEEKEGIPPEQQRLIHNGKQIDDNLPISQYNFTEGTKLHLALSLRGGY</sequence>
<evidence type="ECO:0000259" key="1">
    <source>
        <dbReference type="PROSITE" id="PS50053"/>
    </source>
</evidence>
<dbReference type="Gene3D" id="3.10.20.90">
    <property type="entry name" value="Phosphatidylinositol 3-kinase Catalytic Subunit, Chain A, domain 1"/>
    <property type="match status" value="1"/>
</dbReference>
<gene>
    <name evidence="2" type="ORF">B9G98_04248</name>
</gene>
<proteinExistence type="predicted"/>
<dbReference type="InterPro" id="IPR019956">
    <property type="entry name" value="Ubiquitin_dom"/>
</dbReference>
<evidence type="ECO:0000313" key="2">
    <source>
        <dbReference type="EMBL" id="PRT56628.1"/>
    </source>
</evidence>
<dbReference type="GeneID" id="36517996"/>
<dbReference type="SUPFAM" id="SSF54236">
    <property type="entry name" value="Ubiquitin-like"/>
    <property type="match status" value="1"/>
</dbReference>
<comment type="caution">
    <text evidence="2">The sequence shown here is derived from an EMBL/GenBank/DDBJ whole genome shotgun (WGS) entry which is preliminary data.</text>
</comment>
<evidence type="ECO:0000313" key="3">
    <source>
        <dbReference type="Proteomes" id="UP000238350"/>
    </source>
</evidence>
<dbReference type="InterPro" id="IPR050158">
    <property type="entry name" value="Ubiquitin_ubiquitin-like"/>
</dbReference>
<dbReference type="Pfam" id="PF00240">
    <property type="entry name" value="ubiquitin"/>
    <property type="match status" value="1"/>
</dbReference>
<dbReference type="SMART" id="SM00213">
    <property type="entry name" value="UBQ"/>
    <property type="match status" value="1"/>
</dbReference>
<name>A0A2T0FNS1_9ASCO</name>
<dbReference type="PANTHER" id="PTHR10666">
    <property type="entry name" value="UBIQUITIN"/>
    <property type="match status" value="1"/>
</dbReference>
<reference evidence="2 3" key="1">
    <citation type="submission" date="2017-04" db="EMBL/GenBank/DDBJ databases">
        <title>Genome sequencing of [Candida] sorbophila.</title>
        <authorList>
            <person name="Ahn J.O."/>
        </authorList>
    </citation>
    <scope>NUCLEOTIDE SEQUENCE [LARGE SCALE GENOMIC DNA]</scope>
    <source>
        <strain evidence="2 3">DS02</strain>
    </source>
</reference>
<feature type="domain" description="Ubiquitin-like" evidence="1">
    <location>
        <begin position="46"/>
        <end position="121"/>
    </location>
</feature>
<dbReference type="Proteomes" id="UP000238350">
    <property type="component" value="Unassembled WGS sequence"/>
</dbReference>
<dbReference type="STRING" id="45607.A0A2T0FNS1"/>
<dbReference type="InterPro" id="IPR029071">
    <property type="entry name" value="Ubiquitin-like_domsf"/>
</dbReference>
<accession>A0A2T0FNS1</accession>